<dbReference type="InterPro" id="IPR053339">
    <property type="entry name" value="FAS1_domain_protein"/>
</dbReference>
<dbReference type="InterPro" id="IPR036378">
    <property type="entry name" value="FAS1_dom_sf"/>
</dbReference>
<dbReference type="OrthoDB" id="1934418at2759"/>
<dbReference type="PANTHER" id="PTHR36069:SF4">
    <property type="entry name" value="FASCICLIN-LIKE ARABINOGALACTAN FAMILY PROTEIN"/>
    <property type="match status" value="1"/>
</dbReference>
<evidence type="ECO:0000256" key="2">
    <source>
        <dbReference type="SAM" id="MobiDB-lite"/>
    </source>
</evidence>
<dbReference type="AlphaFoldDB" id="A0A9Q0FVZ0"/>
<reference evidence="4" key="1">
    <citation type="submission" date="2022-02" db="EMBL/GenBank/DDBJ databases">
        <authorList>
            <person name="Henning P.M."/>
            <person name="McCubbin A.G."/>
            <person name="Shore J.S."/>
        </authorList>
    </citation>
    <scope>NUCLEOTIDE SEQUENCE</scope>
    <source>
        <strain evidence="4">F60SS</strain>
        <tissue evidence="4">Leaves</tissue>
    </source>
</reference>
<evidence type="ECO:0000259" key="3">
    <source>
        <dbReference type="PROSITE" id="PS50213"/>
    </source>
</evidence>
<feature type="region of interest" description="Disordered" evidence="2">
    <location>
        <begin position="140"/>
        <end position="167"/>
    </location>
</feature>
<comment type="similarity">
    <text evidence="1">Belongs to the fasciclin-like AGP family.</text>
</comment>
<evidence type="ECO:0000313" key="5">
    <source>
        <dbReference type="Proteomes" id="UP001141552"/>
    </source>
</evidence>
<sequence>MADMRAWSYHGFVILLKLLNGSPNSLREKDITFLLPVDEELSKISLTQNSLQDFIMSHSIPSELVFSNLLHFPNGTMVPSSVPNRMLNITNGGRSSLFLNNARIVSPNVCLNSQIRCHGISTIIAFEDFDFSRQSLQTPRFDRLNPRPADTAIPHRNHARKQAPHYH</sequence>
<feature type="compositionally biased region" description="Basic residues" evidence="2">
    <location>
        <begin position="155"/>
        <end position="167"/>
    </location>
</feature>
<dbReference type="SUPFAM" id="SSF82153">
    <property type="entry name" value="FAS1 domain"/>
    <property type="match status" value="1"/>
</dbReference>
<organism evidence="4 5">
    <name type="scientific">Turnera subulata</name>
    <dbReference type="NCBI Taxonomy" id="218843"/>
    <lineage>
        <taxon>Eukaryota</taxon>
        <taxon>Viridiplantae</taxon>
        <taxon>Streptophyta</taxon>
        <taxon>Embryophyta</taxon>
        <taxon>Tracheophyta</taxon>
        <taxon>Spermatophyta</taxon>
        <taxon>Magnoliopsida</taxon>
        <taxon>eudicotyledons</taxon>
        <taxon>Gunneridae</taxon>
        <taxon>Pentapetalae</taxon>
        <taxon>rosids</taxon>
        <taxon>fabids</taxon>
        <taxon>Malpighiales</taxon>
        <taxon>Passifloraceae</taxon>
        <taxon>Turnera</taxon>
    </lineage>
</organism>
<comment type="caution">
    <text evidence="4">The sequence shown here is derived from an EMBL/GenBank/DDBJ whole genome shotgun (WGS) entry which is preliminary data.</text>
</comment>
<dbReference type="PANTHER" id="PTHR36069">
    <property type="entry name" value="EXPRESSED PROTEIN-RELATED"/>
    <property type="match status" value="1"/>
</dbReference>
<evidence type="ECO:0000256" key="1">
    <source>
        <dbReference type="ARBA" id="ARBA00007843"/>
    </source>
</evidence>
<dbReference type="PROSITE" id="PS50213">
    <property type="entry name" value="FAS1"/>
    <property type="match status" value="1"/>
</dbReference>
<gene>
    <name evidence="4" type="ORF">Tsubulata_040619</name>
</gene>
<keyword evidence="5" id="KW-1185">Reference proteome</keyword>
<name>A0A9Q0FVZ0_9ROSI</name>
<dbReference type="Gene3D" id="2.30.180.10">
    <property type="entry name" value="FAS1 domain"/>
    <property type="match status" value="1"/>
</dbReference>
<dbReference type="Pfam" id="PF02469">
    <property type="entry name" value="Fasciclin"/>
    <property type="match status" value="1"/>
</dbReference>
<accession>A0A9Q0FVZ0</accession>
<dbReference type="SMART" id="SM00554">
    <property type="entry name" value="FAS1"/>
    <property type="match status" value="1"/>
</dbReference>
<dbReference type="InterPro" id="IPR000782">
    <property type="entry name" value="FAS1_domain"/>
</dbReference>
<dbReference type="EMBL" id="JAKUCV010003513">
    <property type="protein sequence ID" value="KAJ4838601.1"/>
    <property type="molecule type" value="Genomic_DNA"/>
</dbReference>
<proteinExistence type="inferred from homology"/>
<feature type="domain" description="FAS1" evidence="3">
    <location>
        <begin position="1"/>
        <end position="124"/>
    </location>
</feature>
<dbReference type="Proteomes" id="UP001141552">
    <property type="component" value="Unassembled WGS sequence"/>
</dbReference>
<protein>
    <recommendedName>
        <fullName evidence="3">FAS1 domain-containing protein</fullName>
    </recommendedName>
</protein>
<reference evidence="4" key="2">
    <citation type="journal article" date="2023" name="Plants (Basel)">
        <title>Annotation of the Turnera subulata (Passifloraceae) Draft Genome Reveals the S-Locus Evolved after the Divergence of Turneroideae from Passifloroideae in a Stepwise Manner.</title>
        <authorList>
            <person name="Henning P.M."/>
            <person name="Roalson E.H."/>
            <person name="Mir W."/>
            <person name="McCubbin A.G."/>
            <person name="Shore J.S."/>
        </authorList>
    </citation>
    <scope>NUCLEOTIDE SEQUENCE</scope>
    <source>
        <strain evidence="4">F60SS</strain>
    </source>
</reference>
<evidence type="ECO:0000313" key="4">
    <source>
        <dbReference type="EMBL" id="KAJ4838601.1"/>
    </source>
</evidence>